<dbReference type="KEGG" id="paa:Paes_1205"/>
<sequence>MKWLIRTLLVLMLLLCTVAAGAWIASPWLIQRAVSDVARSSNLTIDIDSPGIESTGALGFKNLTITQTNNTPYTLKIERGHIHWHTPGRSLVSAISTIFNDTLKVDLSIEASSIALHLPHQDLTYNDSSIQSNVSIRVSRSAKGQWFLSPEALTYPIQQASLRKSTLQLEQIDYPLSLTMDTNRQQPTGQLRIGSVASSGSKAPIRNFTASIALNPDILSSGKITLTDCSLDIFEWKASTPIITYDRETKKTAFTLELQQIALEELPGLNDPKKPLAKGIASGNIPVTIQDSVISIHNATIRSQPGSRFIYSSSEGDPLAEINLSRRAPETISHLNATITLQGPLASLEAIALSDVSGTILGGKISIATARYDLSQKKSHFNVSLQNIALRHVLELKGDFSGSFNAAMSGNLPVELSPEGFSITNGRLSSAGTADITHTPKHDPQQAMDPELFGTQNMAVNYNLSGMRLGIERTTSGEFTMDFAIDKLVRRKGTDAKTLLNTEGTLGIGKDQKNPAIISIDNFKAGFLGGSIGVEHVLYDMKDHRADFILAIEGIRIQDLITLQGLTKVSTTGSVAGNLPISIDGPLFEVRQGAMNAEQNGTIIYSASEEELLAAHQSLKTTYAALSDFHYTELKAAINIEPDGSSLLQLQLKGYNPAFQNGRPVHLNLNVEQNLLDLLRSLTISTNVEQAISEKALQRQAQ</sequence>
<evidence type="ECO:0008006" key="3">
    <source>
        <dbReference type="Google" id="ProtNLM"/>
    </source>
</evidence>
<dbReference type="Pfam" id="PF11739">
    <property type="entry name" value="YdbH-like"/>
    <property type="match status" value="3"/>
</dbReference>
<dbReference type="InterPro" id="IPR021730">
    <property type="entry name" value="YdbH"/>
</dbReference>
<name>B4S847_PROA2</name>
<dbReference type="HOGENOM" id="CLU_333368_0_0_10"/>
<dbReference type="eggNOG" id="COG2911">
    <property type="taxonomic scope" value="Bacteria"/>
</dbReference>
<evidence type="ECO:0000313" key="2">
    <source>
        <dbReference type="Proteomes" id="UP000002725"/>
    </source>
</evidence>
<protein>
    <recommendedName>
        <fullName evidence="3">Dicarboxylate transport domain-containing protein</fullName>
    </recommendedName>
</protein>
<evidence type="ECO:0000313" key="1">
    <source>
        <dbReference type="EMBL" id="ACF46234.1"/>
    </source>
</evidence>
<proteinExistence type="predicted"/>
<gene>
    <name evidence="1" type="ordered locus">Paes_1205</name>
</gene>
<organism evidence="1 2">
    <name type="scientific">Prosthecochloris aestuarii (strain DSM 271 / SK 413)</name>
    <dbReference type="NCBI Taxonomy" id="290512"/>
    <lineage>
        <taxon>Bacteria</taxon>
        <taxon>Pseudomonadati</taxon>
        <taxon>Chlorobiota</taxon>
        <taxon>Chlorobiia</taxon>
        <taxon>Chlorobiales</taxon>
        <taxon>Chlorobiaceae</taxon>
        <taxon>Prosthecochloris</taxon>
    </lineage>
</organism>
<dbReference type="EMBL" id="CP001108">
    <property type="protein sequence ID" value="ACF46234.1"/>
    <property type="molecule type" value="Genomic_DNA"/>
</dbReference>
<dbReference type="Proteomes" id="UP000002725">
    <property type="component" value="Chromosome"/>
</dbReference>
<reference evidence="1" key="1">
    <citation type="submission" date="2008-06" db="EMBL/GenBank/DDBJ databases">
        <title>Complete sequence of chromosome of Prosthecochloris aestuarii DSM 271.</title>
        <authorList>
            <consortium name="US DOE Joint Genome Institute"/>
            <person name="Lucas S."/>
            <person name="Copeland A."/>
            <person name="Lapidus A."/>
            <person name="Glavina del Rio T."/>
            <person name="Dalin E."/>
            <person name="Tice H."/>
            <person name="Bruce D."/>
            <person name="Goodwin L."/>
            <person name="Pitluck S."/>
            <person name="Schmutz J."/>
            <person name="Larimer F."/>
            <person name="Land M."/>
            <person name="Hauser L."/>
            <person name="Kyrpides N."/>
            <person name="Anderson I."/>
            <person name="Liu Z."/>
            <person name="Li T."/>
            <person name="Zhao F."/>
            <person name="Overmann J."/>
            <person name="Bryant D.A."/>
            <person name="Richardson P."/>
        </authorList>
    </citation>
    <scope>NUCLEOTIDE SEQUENCE [LARGE SCALE GENOMIC DNA]</scope>
    <source>
        <strain evidence="1">DSM 271</strain>
    </source>
</reference>
<dbReference type="RefSeq" id="WP_012505769.1">
    <property type="nucleotide sequence ID" value="NC_011059.1"/>
</dbReference>
<keyword evidence="2" id="KW-1185">Reference proteome</keyword>
<dbReference type="STRING" id="290512.Paes_1205"/>
<dbReference type="AlphaFoldDB" id="B4S847"/>
<accession>B4S847</accession>